<dbReference type="KEGG" id="olu:OSTLU_17623"/>
<dbReference type="EMBL" id="CP000592">
    <property type="protein sequence ID" value="ABO99113.1"/>
    <property type="molecule type" value="Genomic_DNA"/>
</dbReference>
<reference evidence="3 4" key="1">
    <citation type="journal article" date="2007" name="Proc. Natl. Acad. Sci. U.S.A.">
        <title>The tiny eukaryote Ostreococcus provides genomic insights into the paradox of plankton speciation.</title>
        <authorList>
            <person name="Palenik B."/>
            <person name="Grimwood J."/>
            <person name="Aerts A."/>
            <person name="Rouze P."/>
            <person name="Salamov A."/>
            <person name="Putnam N."/>
            <person name="Dupont C."/>
            <person name="Jorgensen R."/>
            <person name="Derelle E."/>
            <person name="Rombauts S."/>
            <person name="Zhou K."/>
            <person name="Otillar R."/>
            <person name="Merchant S.S."/>
            <person name="Podell S."/>
            <person name="Gaasterland T."/>
            <person name="Napoli C."/>
            <person name="Gendler K."/>
            <person name="Manuell A."/>
            <person name="Tai V."/>
            <person name="Vallon O."/>
            <person name="Piganeau G."/>
            <person name="Jancek S."/>
            <person name="Heijde M."/>
            <person name="Jabbari K."/>
            <person name="Bowler C."/>
            <person name="Lohr M."/>
            <person name="Robbens S."/>
            <person name="Werner G."/>
            <person name="Dubchak I."/>
            <person name="Pazour G.J."/>
            <person name="Ren Q."/>
            <person name="Paulsen I."/>
            <person name="Delwiche C."/>
            <person name="Schmutz J."/>
            <person name="Rokhsar D."/>
            <person name="Van de Peer Y."/>
            <person name="Moreau H."/>
            <person name="Grigoriev I.V."/>
        </authorList>
    </citation>
    <scope>NUCLEOTIDE SEQUENCE [LARGE SCALE GENOMIC DNA]</scope>
    <source>
        <strain evidence="3 4">CCE9901</strain>
    </source>
</reference>
<keyword evidence="4" id="KW-1185">Reference proteome</keyword>
<evidence type="ECO:0000259" key="2">
    <source>
        <dbReference type="Pfam" id="PF11977"/>
    </source>
</evidence>
<dbReference type="OrthoDB" id="496459at2759"/>
<dbReference type="Gene3D" id="3.40.50.11980">
    <property type="match status" value="1"/>
</dbReference>
<accession>A4S5S1</accession>
<dbReference type="OMA" id="PFWAVDD"/>
<proteinExistence type="predicted"/>
<evidence type="ECO:0000256" key="1">
    <source>
        <dbReference type="SAM" id="MobiDB-lite"/>
    </source>
</evidence>
<dbReference type="AlphaFoldDB" id="A4S5S1"/>
<sequence>MAARAADARAAGERAARGAAGGGRARDRDGRRRRRGAPSRATRGDGAVRRARPAIALDGANIAWCYSAALHAAFGSRNKQPLSRGVVAALEHEAWARIDADVVAFVPSTYVEGPLHGLADGGSLGVVVPRHVRYLGRGTWRNERLFAEVRRGRVRLVERAGERSADDLTIIDYGRAREARIVSNDRYGDHKMGHGELKKYLKNHLFDYEFVFGTDAKRIREEVGDVASVEVGSAFLPPPPVDEGSETWDQSVHAEGSSRPWARYAKDALWGKQARVKKRRSMGKVVRVQHASSDDLGFPFWAVDDAHIPVEFNPSCKF</sequence>
<feature type="region of interest" description="Disordered" evidence="1">
    <location>
        <begin position="1"/>
        <end position="47"/>
    </location>
</feature>
<protein>
    <recommendedName>
        <fullName evidence="2">RNase NYN domain-containing protein</fullName>
    </recommendedName>
</protein>
<dbReference type="Proteomes" id="UP000001568">
    <property type="component" value="Chromosome 12"/>
</dbReference>
<organism evidence="3 4">
    <name type="scientific">Ostreococcus lucimarinus (strain CCE9901)</name>
    <dbReference type="NCBI Taxonomy" id="436017"/>
    <lineage>
        <taxon>Eukaryota</taxon>
        <taxon>Viridiplantae</taxon>
        <taxon>Chlorophyta</taxon>
        <taxon>Mamiellophyceae</taxon>
        <taxon>Mamiellales</taxon>
        <taxon>Bathycoccaceae</taxon>
        <taxon>Ostreococcus</taxon>
    </lineage>
</organism>
<gene>
    <name evidence="3" type="ORF">OSTLU_17623</name>
</gene>
<dbReference type="GeneID" id="5004777"/>
<evidence type="ECO:0000313" key="3">
    <source>
        <dbReference type="EMBL" id="ABO99113.1"/>
    </source>
</evidence>
<name>A4S5S1_OSTLU</name>
<dbReference type="InterPro" id="IPR021869">
    <property type="entry name" value="RNase_Zc3h12_NYN"/>
</dbReference>
<dbReference type="RefSeq" id="XP_001420820.1">
    <property type="nucleotide sequence ID" value="XM_001420783.1"/>
</dbReference>
<dbReference type="Gramene" id="ABO99113">
    <property type="protein sequence ID" value="ABO99113"/>
    <property type="gene ID" value="OSTLU_17623"/>
</dbReference>
<feature type="domain" description="RNase NYN" evidence="2">
    <location>
        <begin position="161"/>
        <end position="211"/>
    </location>
</feature>
<evidence type="ECO:0000313" key="4">
    <source>
        <dbReference type="Proteomes" id="UP000001568"/>
    </source>
</evidence>
<dbReference type="Pfam" id="PF11977">
    <property type="entry name" value="RNase_Zc3h12a"/>
    <property type="match status" value="1"/>
</dbReference>
<dbReference type="HOGENOM" id="CLU_875471_0_0_1"/>
<feature type="compositionally biased region" description="Basic and acidic residues" evidence="1">
    <location>
        <begin position="1"/>
        <end position="16"/>
    </location>
</feature>